<dbReference type="RefSeq" id="WP_013558086.1">
    <property type="nucleotide sequence ID" value="NC_014958.1"/>
</dbReference>
<reference evidence="3 4" key="1">
    <citation type="journal article" date="2011" name="Stand. Genomic Sci.">
        <title>Complete genome sequence of Deinococcus maricopensis type strain (LB-34).</title>
        <authorList>
            <person name="Pukall R."/>
            <person name="Zeytun A."/>
            <person name="Lucas S."/>
            <person name="Lapidus A."/>
            <person name="Hammon N."/>
            <person name="Deshpande S."/>
            <person name="Nolan M."/>
            <person name="Cheng J.F."/>
            <person name="Pitluck S."/>
            <person name="Liolios K."/>
            <person name="Pagani I."/>
            <person name="Mikhailova N."/>
            <person name="Ivanova N."/>
            <person name="Mavromatis K."/>
            <person name="Pati A."/>
            <person name="Tapia R."/>
            <person name="Han C."/>
            <person name="Goodwin L."/>
            <person name="Chen A."/>
            <person name="Palaniappan K."/>
            <person name="Land M."/>
            <person name="Hauser L."/>
            <person name="Chang Y.J."/>
            <person name="Jeffries C.D."/>
            <person name="Brambilla E.M."/>
            <person name="Rohde M."/>
            <person name="Goker M."/>
            <person name="Detter J.C."/>
            <person name="Woyke T."/>
            <person name="Bristow J."/>
            <person name="Eisen J.A."/>
            <person name="Markowitz V."/>
            <person name="Hugenholtz P."/>
            <person name="Kyrpides N.C."/>
            <person name="Klenk H.P."/>
        </authorList>
    </citation>
    <scope>NUCLEOTIDE SEQUENCE [LARGE SCALE GENOMIC DNA]</scope>
    <source>
        <strain evidence="4">DSM 21211 / LMG 22137 / NRRL B-23946 / LB-34</strain>
    </source>
</reference>
<feature type="chain" id="PRO_5003228564" evidence="2">
    <location>
        <begin position="21"/>
        <end position="1571"/>
    </location>
</feature>
<evidence type="ECO:0000256" key="2">
    <source>
        <dbReference type="SAM" id="SignalP"/>
    </source>
</evidence>
<organism evidence="3 4">
    <name type="scientific">Deinococcus maricopensis (strain DSM 21211 / LMG 22137 / NRRL B-23946 / LB-34)</name>
    <dbReference type="NCBI Taxonomy" id="709986"/>
    <lineage>
        <taxon>Bacteria</taxon>
        <taxon>Thermotogati</taxon>
        <taxon>Deinococcota</taxon>
        <taxon>Deinococci</taxon>
        <taxon>Deinococcales</taxon>
        <taxon>Deinococcaceae</taxon>
        <taxon>Deinococcus</taxon>
    </lineage>
</organism>
<evidence type="ECO:0000313" key="3">
    <source>
        <dbReference type="EMBL" id="ADV68583.1"/>
    </source>
</evidence>
<dbReference type="eggNOG" id="COG1572">
    <property type="taxonomic scope" value="Bacteria"/>
</dbReference>
<dbReference type="OrthoDB" id="28717at2"/>
<dbReference type="STRING" id="709986.Deima_2954"/>
<dbReference type="eggNOG" id="COG2067">
    <property type="taxonomic scope" value="Bacteria"/>
</dbReference>
<dbReference type="Proteomes" id="UP000008635">
    <property type="component" value="Chromosome"/>
</dbReference>
<feature type="compositionally biased region" description="Pro residues" evidence="1">
    <location>
        <begin position="545"/>
        <end position="558"/>
    </location>
</feature>
<accession>E8UBZ4</accession>
<dbReference type="EMBL" id="CP002454">
    <property type="protein sequence ID" value="ADV68583.1"/>
    <property type="molecule type" value="Genomic_DNA"/>
</dbReference>
<protein>
    <submittedName>
        <fullName evidence="3">Conserved repeat domain protein</fullName>
    </submittedName>
</protein>
<dbReference type="KEGG" id="dmr:Deima_2954"/>
<keyword evidence="4" id="KW-1185">Reference proteome</keyword>
<keyword evidence="2" id="KW-0732">Signal</keyword>
<feature type="signal peptide" evidence="2">
    <location>
        <begin position="1"/>
        <end position="20"/>
    </location>
</feature>
<sequence length="1571" mass="164180" precursor="true">MKSALTLLTALLLAGAPASAQELSTSLPLTSVGNRLLWSVGDQQLTLDVPIAGRVRLELYSAEFDPQDYRSDTYFGDERYDAGPVETTFAVIDAAGNVVTRATFPAGAHSWRTLIDQDLPAGTYHLEAVTAGNGKNTFALRLTGVQAAVRANRVAVNVHARDWVPVVNVTTDGAGDVLRLYDGDGPTELEARLRGPDGRTTPIPVSAQLGWVEIPLPSTPGAYSVELRQPTTARQYSNTVAFTLTRAGSAADLTLTRVDTTGTLRVDAELLLPGGAVPTVADVRVGDATLHVDGSATQAVNAGTYPVRVAPVAGATVAASAATVTVPRGGTGQVRVQVKPDVTLNVTADRQEVCVGDVVTFTATARTAYAGDLPVNLRLALPDGVTPTAESAAPTTVSAATPAVTRVEVRAQRPGPLSANATLDPWAKQAAANVTVRADATTVQLRRAPLSAAAPGSEVTVTLSATNTGSAPVPFALADAPAPGLTPLEPTSFTGTLAPGETRAFTYRARVSATTDVPLSATLRAEGCGAPQAVAGTLPVQAPPAPVAATPTPTPAARPAPDATRTSEIRLPFDAPAEATTLILAHTFPTGATYVPGSSRLNGAALPDPIIGTSGRAYWTVPGQRRGTLTYDVTHTGALPALQQPALRALYPRERAETLQGTFDAGDYAGATARPATPAATENAGALKLPLSGTVYRDRDRVTVVVEGPIGATLTPTINGEPIPEARLGGRVNDPARGTQRLTYVAVPLRVGENALALGRDTVTVTYAGPTARVDITPVSVVADGSTPLRLRVRALDERGVGTAQPFLTLRPSLEPRTPDANPGEAGYQVRLVDGEGELVLAPQASPTTLTIDTLIAGRVERRTFDVRPDDGRVGVGVVSVTLGFPGDGVDVRTQARAYLETPLAGGKLYVAADKDGLPTDSDPNTRAPVFGDASTEQVPLQGLDPFAFDFDHPAFRVQYRQTTVPIEVLPLGERLTALTARSKTNPSVSGFVALVPEDRVRDRLTPNGTRLARLTRFPVAPGSETVEVVTLERGTGKELARRTLVRLVDYTLDTETGVLTLTRALDRIDADLNDVELQVSYRLLNAGSNRDLAFGVQLQQVGAGYTLGIAAVSLDGQLTTGVRGTVNTGPLNADVRVAYAGGVQASADLDYRTDAFTASARARYQSATYAGLNPFTPGLALNAAARLRVTPNVALIADAEHRDQPGLYSGNVSARAEVRLKPFSVGAGLKYAYGTQSGLGAIVSAGYHRNPLDVDVVHTQPITGTLDPTTDFTARVALTDSVALAVRDTVNWRTGHTATVSLDSRLGNTNFSVAYDLPTASGAGNRARFGVTTELPLNNQFSVGVRAALIRDLNAGAFEASGGADLRYKSDTLSATLGTDLAWRAGALTTVVRGGVTGSLTRNLTLTADGTAEFGARVGARFALGAAYRNGPLNALAYARYQTGSLSAGQPELLAGAAAEYHQPRYAVRGGLDLRARPNDPNSFTYQPTLGATYYVTDDLGVGAWGRALLQPGLQSAQYGFGVEGTARVLPGTWFTVGYNLLGFDGLGNTYTRPGAYLRLDLTLDESVGK</sequence>
<evidence type="ECO:0000256" key="1">
    <source>
        <dbReference type="SAM" id="MobiDB-lite"/>
    </source>
</evidence>
<proteinExistence type="predicted"/>
<evidence type="ECO:0000313" key="4">
    <source>
        <dbReference type="Proteomes" id="UP000008635"/>
    </source>
</evidence>
<name>E8UBZ4_DEIML</name>
<feature type="region of interest" description="Disordered" evidence="1">
    <location>
        <begin position="545"/>
        <end position="565"/>
    </location>
</feature>
<reference evidence="4" key="2">
    <citation type="submission" date="2011-01" db="EMBL/GenBank/DDBJ databases">
        <title>The complete genome of Deinococcus maricopensis DSM 21211.</title>
        <authorList>
            <consortium name="US DOE Joint Genome Institute (JGI-PGF)"/>
            <person name="Lucas S."/>
            <person name="Copeland A."/>
            <person name="Lapidus A."/>
            <person name="Goodwin L."/>
            <person name="Pitluck S."/>
            <person name="Kyrpides N."/>
            <person name="Mavromatis K."/>
            <person name="Pagani I."/>
            <person name="Ivanova N."/>
            <person name="Ovchinnikova G."/>
            <person name="Zeytun A."/>
            <person name="Detter J.C."/>
            <person name="Han C."/>
            <person name="Land M."/>
            <person name="Hauser L."/>
            <person name="Markowitz V."/>
            <person name="Cheng J.-F."/>
            <person name="Hugenholtz P."/>
            <person name="Woyke T."/>
            <person name="Wu D."/>
            <person name="Pukall R."/>
            <person name="Gehrich-Schroeter G."/>
            <person name="Brambilla E."/>
            <person name="Klenk H.-P."/>
            <person name="Eisen J.A."/>
        </authorList>
    </citation>
    <scope>NUCLEOTIDE SEQUENCE [LARGE SCALE GENOMIC DNA]</scope>
    <source>
        <strain evidence="4">DSM 21211 / LMG 22137 / NRRL B-23946 / LB-34</strain>
    </source>
</reference>
<gene>
    <name evidence="3" type="ordered locus">Deima_2954</name>
</gene>
<dbReference type="HOGENOM" id="CLU_244843_0_0_0"/>